<accession>A0AA86GJS4</accession>
<feature type="signal peptide" evidence="2">
    <location>
        <begin position="1"/>
        <end position="19"/>
    </location>
</feature>
<dbReference type="Proteomes" id="UP000058599">
    <property type="component" value="Chromosome"/>
</dbReference>
<dbReference type="PANTHER" id="PTHR43135:SF3">
    <property type="entry name" value="ALPHA-D-RIBOSE 1-METHYLPHOSPHONATE 5-TRIPHOSPHATE DIPHOSPHATASE"/>
    <property type="match status" value="1"/>
</dbReference>
<dbReference type="EMBL" id="CP012199">
    <property type="protein sequence ID" value="AMG73501.1"/>
    <property type="molecule type" value="Genomic_DNA"/>
</dbReference>
<dbReference type="InterPro" id="IPR032466">
    <property type="entry name" value="Metal_Hydrolase"/>
</dbReference>
<evidence type="ECO:0000259" key="3">
    <source>
        <dbReference type="Pfam" id="PF01979"/>
    </source>
</evidence>
<dbReference type="Gene3D" id="2.30.40.10">
    <property type="entry name" value="Urease, subunit C, domain 1"/>
    <property type="match status" value="1"/>
</dbReference>
<dbReference type="GO" id="GO:0016810">
    <property type="term" value="F:hydrolase activity, acting on carbon-nitrogen (but not peptide) bonds"/>
    <property type="evidence" value="ECO:0007669"/>
    <property type="project" value="InterPro"/>
</dbReference>
<reference evidence="4 5" key="1">
    <citation type="journal article" date="2016" name="BMC Genomics">
        <title>Genomic analysis of the nitrate-respiring Sphingopyxis granuli (formerly Sphingomonas macrogoltabida) strain TFA.</title>
        <authorList>
            <person name="Garcia-Romero I."/>
            <person name="Perez-Pulido A.J."/>
            <person name="Gonzalez-Flores Y.E."/>
            <person name="Reyes-Ramirez F."/>
            <person name="Santero E."/>
            <person name="Floriano B."/>
        </authorList>
    </citation>
    <scope>NUCLEOTIDE SEQUENCE [LARGE SCALE GENOMIC DNA]</scope>
    <source>
        <strain evidence="4 5">TFA</strain>
    </source>
</reference>
<evidence type="ECO:0000313" key="4">
    <source>
        <dbReference type="EMBL" id="AMG73501.1"/>
    </source>
</evidence>
<feature type="chain" id="PRO_5041722259" evidence="2">
    <location>
        <begin position="20"/>
        <end position="426"/>
    </location>
</feature>
<keyword evidence="2" id="KW-0732">Signal</keyword>
<gene>
    <name evidence="4" type="ORF">SGRAN_1108</name>
</gene>
<dbReference type="InterPro" id="IPR051781">
    <property type="entry name" value="Metallo-dep_Hydrolase"/>
</dbReference>
<dbReference type="PANTHER" id="PTHR43135">
    <property type="entry name" value="ALPHA-D-RIBOSE 1-METHYLPHOSPHONATE 5-TRIPHOSPHATE DIPHOSPHATASE"/>
    <property type="match status" value="1"/>
</dbReference>
<dbReference type="SUPFAM" id="SSF51556">
    <property type="entry name" value="Metallo-dependent hydrolases"/>
    <property type="match status" value="1"/>
</dbReference>
<evidence type="ECO:0000256" key="1">
    <source>
        <dbReference type="SAM" id="MobiDB-lite"/>
    </source>
</evidence>
<organism evidence="4 5">
    <name type="scientific">Sphingopyxis granuli</name>
    <dbReference type="NCBI Taxonomy" id="267128"/>
    <lineage>
        <taxon>Bacteria</taxon>
        <taxon>Pseudomonadati</taxon>
        <taxon>Pseudomonadota</taxon>
        <taxon>Alphaproteobacteria</taxon>
        <taxon>Sphingomonadales</taxon>
        <taxon>Sphingomonadaceae</taxon>
        <taxon>Sphingopyxis</taxon>
    </lineage>
</organism>
<dbReference type="SUPFAM" id="SSF51338">
    <property type="entry name" value="Composite domain of metallo-dependent hydrolases"/>
    <property type="match status" value="1"/>
</dbReference>
<dbReference type="Pfam" id="PF01979">
    <property type="entry name" value="Amidohydro_1"/>
    <property type="match status" value="1"/>
</dbReference>
<feature type="region of interest" description="Disordered" evidence="1">
    <location>
        <begin position="406"/>
        <end position="426"/>
    </location>
</feature>
<proteinExistence type="predicted"/>
<sequence>MTRLGLFLLALVCTGPAAAETVAITGGRVVTMGPAGDIADGTVVIADGRIVAVGAGVAVPPDATVIDARGKVVTPGLVAAGTALGLVEVRMVAAADDRATHKRDISAAFDAGYGLNPDSLLVPVARLGGITRAIATPAYDDKGDRELPFAGQAAAVVLDGRPMLMRRGVAMVLEMGEGGAERTGGARGGELALLHALFAEVRDFKARRAAYDRGETRAYILSRADMEALIPVVDGRMPLLVTVNRASDIRDALAMARAEGVKLILEGVAEGWRVAGEIAAAGVPVLVTPVQNSPASFEALGATLANARRLAEAGVLVAIEGNGNHRERELRYNAGNAVASGLDWRAGLAAITINPARIFGLADRVGSLESGKDGDVVVWDGDPLDTLTRPVAVLIRGARQPMTSRATELRDRYLPTVRSSAEGETP</sequence>
<name>A0AA86GJS4_9SPHN</name>
<dbReference type="AlphaFoldDB" id="A0AA86GJS4"/>
<dbReference type="Gene3D" id="3.20.20.140">
    <property type="entry name" value="Metal-dependent hydrolases"/>
    <property type="match status" value="1"/>
</dbReference>
<evidence type="ECO:0000313" key="5">
    <source>
        <dbReference type="Proteomes" id="UP000058599"/>
    </source>
</evidence>
<feature type="domain" description="Amidohydrolase-related" evidence="3">
    <location>
        <begin position="194"/>
        <end position="387"/>
    </location>
</feature>
<dbReference type="RefSeq" id="WP_067181406.1">
    <property type="nucleotide sequence ID" value="NZ_CP012199.1"/>
</dbReference>
<protein>
    <submittedName>
        <fullName evidence="4">Amidohydrolase 3</fullName>
    </submittedName>
</protein>
<dbReference type="InterPro" id="IPR011059">
    <property type="entry name" value="Metal-dep_hydrolase_composite"/>
</dbReference>
<dbReference type="InterPro" id="IPR006680">
    <property type="entry name" value="Amidohydro-rel"/>
</dbReference>
<dbReference type="KEGG" id="sgi:SGRAN_1108"/>
<keyword evidence="5" id="KW-1185">Reference proteome</keyword>
<evidence type="ECO:0000256" key="2">
    <source>
        <dbReference type="SAM" id="SignalP"/>
    </source>
</evidence>